<evidence type="ECO:0000256" key="1">
    <source>
        <dbReference type="ARBA" id="ARBA00010515"/>
    </source>
</evidence>
<keyword evidence="5" id="KW-1185">Reference proteome</keyword>
<name>A0A285MX70_9FLAO</name>
<dbReference type="OrthoDB" id="9815425at2"/>
<dbReference type="Proteomes" id="UP000219048">
    <property type="component" value="Unassembled WGS sequence"/>
</dbReference>
<protein>
    <submittedName>
        <fullName evidence="4">Acetyl esterase/lipase</fullName>
    </submittedName>
</protein>
<reference evidence="5" key="1">
    <citation type="submission" date="2017-09" db="EMBL/GenBank/DDBJ databases">
        <authorList>
            <person name="Varghese N."/>
            <person name="Submissions S."/>
        </authorList>
    </citation>
    <scope>NUCLEOTIDE SEQUENCE [LARGE SCALE GENOMIC DNA]</scope>
    <source>
        <strain evidence="5">DSM 25885</strain>
    </source>
</reference>
<dbReference type="PANTHER" id="PTHR48081">
    <property type="entry name" value="AB HYDROLASE SUPERFAMILY PROTEIN C4A8.06C"/>
    <property type="match status" value="1"/>
</dbReference>
<dbReference type="Pfam" id="PF07859">
    <property type="entry name" value="Abhydrolase_3"/>
    <property type="match status" value="1"/>
</dbReference>
<evidence type="ECO:0000259" key="3">
    <source>
        <dbReference type="Pfam" id="PF07859"/>
    </source>
</evidence>
<dbReference type="InterPro" id="IPR013094">
    <property type="entry name" value="AB_hydrolase_3"/>
</dbReference>
<sequence length="367" mass="40952">MNTKNYLLFTLSIILTTYIGKAQTQQTGDDGIIHVPAFVLPESQFLSDKSKAILKEQRAYRAKAWKKMKRACPPLKEGASLEERQQYRECLAAHFYTTPAYKKTISRYPINIVIDTINGVYTEVFTPKNGVPKENQHKVLVSLHSGAFQFDARTASRIESIPIAALSEIKVISIDYRMGPEYQFPAASEDVTAVYKALLKEYKPENIGIYGTAAGGMLTTQAMAWFQKENLPMPGAIGMIGMAAAEPRPKTDTMHIVSAMEGHEGIAPFTVFEPYFGADADFDDPLLVPLNSKKILSKFPPSLLIVSTRDFHMSSVVYTHTQLVKLGVEADLHVWEGVGHVFTANVELPESREAFDVIVNFFKKHLE</sequence>
<dbReference type="InterPro" id="IPR050300">
    <property type="entry name" value="GDXG_lipolytic_enzyme"/>
</dbReference>
<accession>A0A285MX70</accession>
<dbReference type="PANTHER" id="PTHR48081:SF30">
    <property type="entry name" value="ACETYL-HYDROLASE LIPR-RELATED"/>
    <property type="match status" value="1"/>
</dbReference>
<dbReference type="GO" id="GO:0004806">
    <property type="term" value="F:triacylglycerol lipase activity"/>
    <property type="evidence" value="ECO:0007669"/>
    <property type="project" value="TreeGrafter"/>
</dbReference>
<dbReference type="SUPFAM" id="SSF53474">
    <property type="entry name" value="alpha/beta-Hydrolases"/>
    <property type="match status" value="1"/>
</dbReference>
<dbReference type="AlphaFoldDB" id="A0A285MX70"/>
<evidence type="ECO:0000256" key="2">
    <source>
        <dbReference type="ARBA" id="ARBA00022801"/>
    </source>
</evidence>
<evidence type="ECO:0000313" key="5">
    <source>
        <dbReference type="Proteomes" id="UP000219048"/>
    </source>
</evidence>
<dbReference type="EMBL" id="OBEH01000003">
    <property type="protein sequence ID" value="SNZ00416.1"/>
    <property type="molecule type" value="Genomic_DNA"/>
</dbReference>
<evidence type="ECO:0000313" key="4">
    <source>
        <dbReference type="EMBL" id="SNZ00416.1"/>
    </source>
</evidence>
<proteinExistence type="inferred from homology"/>
<dbReference type="Gene3D" id="3.40.50.1820">
    <property type="entry name" value="alpha/beta hydrolase"/>
    <property type="match status" value="1"/>
</dbReference>
<feature type="domain" description="Alpha/beta hydrolase fold-3" evidence="3">
    <location>
        <begin position="140"/>
        <end position="343"/>
    </location>
</feature>
<gene>
    <name evidence="4" type="ORF">SAMN06265377_2240</name>
</gene>
<dbReference type="InterPro" id="IPR029058">
    <property type="entry name" value="AB_hydrolase_fold"/>
</dbReference>
<organism evidence="4 5">
    <name type="scientific">Flagellimonas pacifica</name>
    <dbReference type="NCBI Taxonomy" id="1247520"/>
    <lineage>
        <taxon>Bacteria</taxon>
        <taxon>Pseudomonadati</taxon>
        <taxon>Bacteroidota</taxon>
        <taxon>Flavobacteriia</taxon>
        <taxon>Flavobacteriales</taxon>
        <taxon>Flavobacteriaceae</taxon>
        <taxon>Flagellimonas</taxon>
    </lineage>
</organism>
<comment type="similarity">
    <text evidence="1">Belongs to the 'GDXG' lipolytic enzyme family.</text>
</comment>
<keyword evidence="2" id="KW-0378">Hydrolase</keyword>
<dbReference type="RefSeq" id="WP_097045884.1">
    <property type="nucleotide sequence ID" value="NZ_OBEH01000003.1"/>
</dbReference>